<keyword evidence="1" id="KW-0472">Membrane</keyword>
<evidence type="ECO:0000256" key="1">
    <source>
        <dbReference type="SAM" id="Phobius"/>
    </source>
</evidence>
<dbReference type="AlphaFoldDB" id="A0A2H0UR31"/>
<evidence type="ECO:0000313" key="3">
    <source>
        <dbReference type="Proteomes" id="UP000229615"/>
    </source>
</evidence>
<accession>A0A2H0UR31</accession>
<feature type="transmembrane region" description="Helical" evidence="1">
    <location>
        <begin position="12"/>
        <end position="30"/>
    </location>
</feature>
<evidence type="ECO:0000313" key="2">
    <source>
        <dbReference type="EMBL" id="PIR88843.1"/>
    </source>
</evidence>
<name>A0A2H0UR31_9BACT</name>
<evidence type="ECO:0008006" key="4">
    <source>
        <dbReference type="Google" id="ProtNLM"/>
    </source>
</evidence>
<keyword evidence="1" id="KW-1133">Transmembrane helix</keyword>
<gene>
    <name evidence="2" type="ORF">COU09_00240</name>
</gene>
<reference evidence="3" key="1">
    <citation type="submission" date="2017-09" db="EMBL/GenBank/DDBJ databases">
        <title>Depth-based differentiation of microbial function through sediment-hosted aquifers and enrichment of novel symbionts in the deep terrestrial subsurface.</title>
        <authorList>
            <person name="Probst A.J."/>
            <person name="Ladd B."/>
            <person name="Jarett J.K."/>
            <person name="Geller-Mcgrath D.E."/>
            <person name="Sieber C.M.K."/>
            <person name="Emerson J.B."/>
            <person name="Anantharaman K."/>
            <person name="Thomas B.C."/>
            <person name="Malmstrom R."/>
            <person name="Stieglmeier M."/>
            <person name="Klingl A."/>
            <person name="Woyke T."/>
            <person name="Ryan C.M."/>
            <person name="Banfield J.F."/>
        </authorList>
    </citation>
    <scope>NUCLEOTIDE SEQUENCE [LARGE SCALE GENOMIC DNA]</scope>
</reference>
<proteinExistence type="predicted"/>
<dbReference type="Proteomes" id="UP000229615">
    <property type="component" value="Unassembled WGS sequence"/>
</dbReference>
<keyword evidence="1" id="KW-0812">Transmembrane</keyword>
<dbReference type="EMBL" id="PFBB01000002">
    <property type="protein sequence ID" value="PIR88843.1"/>
    <property type="molecule type" value="Genomic_DNA"/>
</dbReference>
<sequence>MKRNSGQLLLESLVAITMIIIAITGIFTLLSRSLSLTRVASDQYTGTYLAAEGVELIKNKLDTNVIVDCQPFNAGISSGVVELNYDGSPVTEPRDNGYTKIYIDENGFYVHNYSETAKPTKFLRRIEISDQGDKVEVDSKVKWKGRDGVNYESHISDTFYGWRGLNASCL</sequence>
<organism evidence="2 3">
    <name type="scientific">Candidatus Harrisonbacteria bacterium CG10_big_fil_rev_8_21_14_0_10_44_23</name>
    <dbReference type="NCBI Taxonomy" id="1974585"/>
    <lineage>
        <taxon>Bacteria</taxon>
        <taxon>Candidatus Harrisoniibacteriota</taxon>
    </lineage>
</organism>
<protein>
    <recommendedName>
        <fullName evidence="4">Type 4 fimbrial biogenesis protein PilX N-terminal domain-containing protein</fullName>
    </recommendedName>
</protein>
<comment type="caution">
    <text evidence="2">The sequence shown here is derived from an EMBL/GenBank/DDBJ whole genome shotgun (WGS) entry which is preliminary data.</text>
</comment>